<organism evidence="12 13">
    <name type="scientific">Neolecta irregularis (strain DAH-3)</name>
    <dbReference type="NCBI Taxonomy" id="1198029"/>
    <lineage>
        <taxon>Eukaryota</taxon>
        <taxon>Fungi</taxon>
        <taxon>Dikarya</taxon>
        <taxon>Ascomycota</taxon>
        <taxon>Taphrinomycotina</taxon>
        <taxon>Neolectales</taxon>
        <taxon>Neolectaceae</taxon>
        <taxon>Neolecta</taxon>
    </lineage>
</organism>
<evidence type="ECO:0000313" key="11">
    <source>
        <dbReference type="EMBL" id="OLL23398.1"/>
    </source>
</evidence>
<evidence type="ECO:0000313" key="13">
    <source>
        <dbReference type="Proteomes" id="UP000186594"/>
    </source>
</evidence>
<dbReference type="InterPro" id="IPR036443">
    <property type="entry name" value="Znf_RanBP2_sf"/>
</dbReference>
<evidence type="ECO:0000256" key="6">
    <source>
        <dbReference type="PROSITE-ProRule" id="PRU00176"/>
    </source>
</evidence>
<dbReference type="GO" id="GO:0003723">
    <property type="term" value="F:RNA binding"/>
    <property type="evidence" value="ECO:0007669"/>
    <property type="project" value="UniProtKB-UniRule"/>
</dbReference>
<feature type="domain" description="RRM" evidence="9">
    <location>
        <begin position="69"/>
        <end position="151"/>
    </location>
</feature>
<feature type="compositionally biased region" description="Basic residues" evidence="8">
    <location>
        <begin position="285"/>
        <end position="296"/>
    </location>
</feature>
<reference evidence="12 13" key="1">
    <citation type="submission" date="2016-04" db="EMBL/GenBank/DDBJ databases">
        <title>Evolutionary innovation and constraint leading to complex multicellularity in the Ascomycota.</title>
        <authorList>
            <person name="Cisse O."/>
            <person name="Nguyen A."/>
            <person name="Hewitt D.A."/>
            <person name="Jedd G."/>
            <person name="Stajich J.E."/>
        </authorList>
    </citation>
    <scope>NUCLEOTIDE SEQUENCE [LARGE SCALE GENOMIC DNA]</scope>
    <source>
        <strain evidence="12 13">DAH-3</strain>
    </source>
</reference>
<name>A0A1U7LL80_NEOID</name>
<evidence type="ECO:0000256" key="1">
    <source>
        <dbReference type="ARBA" id="ARBA00004123"/>
    </source>
</evidence>
<gene>
    <name evidence="12" type="ORF">NEOLI_005296</name>
</gene>
<dbReference type="PROSITE" id="PS50199">
    <property type="entry name" value="ZF_RANBP2_2"/>
    <property type="match status" value="1"/>
</dbReference>
<dbReference type="Pfam" id="PF00076">
    <property type="entry name" value="RRM_1"/>
    <property type="match status" value="1"/>
</dbReference>
<feature type="non-terminal residue" evidence="12">
    <location>
        <position position="303"/>
    </location>
</feature>
<evidence type="ECO:0000256" key="2">
    <source>
        <dbReference type="ARBA" id="ARBA00022723"/>
    </source>
</evidence>
<dbReference type="PROSITE" id="PS50102">
    <property type="entry name" value="RRM"/>
    <property type="match status" value="1"/>
</dbReference>
<dbReference type="GO" id="GO:0008270">
    <property type="term" value="F:zinc ion binding"/>
    <property type="evidence" value="ECO:0007669"/>
    <property type="project" value="UniProtKB-KW"/>
</dbReference>
<evidence type="ECO:0000313" key="12">
    <source>
        <dbReference type="EMBL" id="OLL23399.1"/>
    </source>
</evidence>
<dbReference type="EMBL" id="LXFE01001701">
    <property type="protein sequence ID" value="OLL23399.1"/>
    <property type="molecule type" value="Genomic_DNA"/>
</dbReference>
<keyword evidence="2" id="KW-0479">Metal-binding</keyword>
<proteinExistence type="predicted"/>
<evidence type="ECO:0000256" key="3">
    <source>
        <dbReference type="ARBA" id="ARBA00022771"/>
    </source>
</evidence>
<dbReference type="PROSITE" id="PS01358">
    <property type="entry name" value="ZF_RANBP2_1"/>
    <property type="match status" value="1"/>
</dbReference>
<keyword evidence="13" id="KW-1185">Reference proteome</keyword>
<comment type="subcellular location">
    <subcellularLocation>
        <location evidence="1">Nucleus</location>
    </subcellularLocation>
</comment>
<dbReference type="GO" id="GO:0000398">
    <property type="term" value="P:mRNA splicing, via spliceosome"/>
    <property type="evidence" value="ECO:0007669"/>
    <property type="project" value="TreeGrafter"/>
</dbReference>
<keyword evidence="3 7" id="KW-0863">Zinc-finger</keyword>
<dbReference type="InterPro" id="IPR012677">
    <property type="entry name" value="Nucleotide-bd_a/b_plait_sf"/>
</dbReference>
<comment type="caution">
    <text evidence="12">The sequence shown here is derived from an EMBL/GenBank/DDBJ whole genome shotgun (WGS) entry which is preliminary data.</text>
</comment>
<dbReference type="Proteomes" id="UP000186594">
    <property type="component" value="Unassembled WGS sequence"/>
</dbReference>
<dbReference type="SUPFAM" id="SSF90209">
    <property type="entry name" value="Ran binding protein zinc finger-like"/>
    <property type="match status" value="1"/>
</dbReference>
<dbReference type="SMART" id="SM00547">
    <property type="entry name" value="ZnF_RBZ"/>
    <property type="match status" value="1"/>
</dbReference>
<dbReference type="PANTHER" id="PTHR13948:SF3">
    <property type="entry name" value="FI21118P1"/>
    <property type="match status" value="1"/>
</dbReference>
<protein>
    <submittedName>
        <fullName evidence="11">Putative RNA-binding protein isoform A</fullName>
    </submittedName>
    <submittedName>
        <fullName evidence="12">Putative RNA-binding protein isoform B</fullName>
    </submittedName>
</protein>
<dbReference type="AlphaFoldDB" id="A0A1U7LL80"/>
<keyword evidence="6" id="KW-0694">RNA-binding</keyword>
<evidence type="ECO:0000256" key="5">
    <source>
        <dbReference type="ARBA" id="ARBA00023242"/>
    </source>
</evidence>
<dbReference type="Gene3D" id="4.10.1060.10">
    <property type="entry name" value="Zinc finger, RanBP2-type"/>
    <property type="match status" value="1"/>
</dbReference>
<evidence type="ECO:0000259" key="10">
    <source>
        <dbReference type="PROSITE" id="PS50199"/>
    </source>
</evidence>
<dbReference type="OrthoDB" id="29221at2759"/>
<dbReference type="Gene3D" id="3.30.70.330">
    <property type="match status" value="1"/>
</dbReference>
<feature type="region of interest" description="Disordered" evidence="8">
    <location>
        <begin position="196"/>
        <end position="303"/>
    </location>
</feature>
<evidence type="ECO:0000256" key="7">
    <source>
        <dbReference type="PROSITE-ProRule" id="PRU00322"/>
    </source>
</evidence>
<keyword evidence="4" id="KW-0862">Zinc</keyword>
<dbReference type="GO" id="GO:0005634">
    <property type="term" value="C:nucleus"/>
    <property type="evidence" value="ECO:0007669"/>
    <property type="project" value="UniProtKB-SubCell"/>
</dbReference>
<dbReference type="EMBL" id="LXFE01001701">
    <property type="protein sequence ID" value="OLL23398.1"/>
    <property type="molecule type" value="Genomic_DNA"/>
</dbReference>
<sequence>MGMQRVRFAYSRDMKEVDDGWTCSNCAVVNYPRRPACFKCGTTKADAGLTQRTDMVNDGLRDISSEPSQFILLRNMDVLVTEQLVANAMKKLGVEIKRVLLIRDRGTGQSLGFGFVEYGDVNDAKQAMDKYGESNRFTIKSKAVHLTFCHGGVFVPVYAGDERVFVGAGGLQLAYWDDKAYASELVVNEMAAPEENAIEDPVPNPVPNPSEDPTLNPTLNPTLIPNPIPGETNANPGKGPPRPSLAARKVFTRCTAAHTDGAAPAEMDAQAAGAGVGQDRERGQSRRRVRRPRARRVSAVPAP</sequence>
<keyword evidence="5" id="KW-0539">Nucleus</keyword>
<evidence type="ECO:0000259" key="9">
    <source>
        <dbReference type="PROSITE" id="PS50102"/>
    </source>
</evidence>
<dbReference type="InterPro" id="IPR000504">
    <property type="entry name" value="RRM_dom"/>
</dbReference>
<accession>A0A1U7LL80</accession>
<feature type="compositionally biased region" description="Low complexity" evidence="8">
    <location>
        <begin position="213"/>
        <end position="225"/>
    </location>
</feature>
<dbReference type="InterPro" id="IPR035979">
    <property type="entry name" value="RBD_domain_sf"/>
</dbReference>
<dbReference type="InterPro" id="IPR001876">
    <property type="entry name" value="Znf_RanBP2"/>
</dbReference>
<evidence type="ECO:0000256" key="4">
    <source>
        <dbReference type="ARBA" id="ARBA00022833"/>
    </source>
</evidence>
<dbReference type="SMART" id="SM00360">
    <property type="entry name" value="RRM"/>
    <property type="match status" value="1"/>
</dbReference>
<feature type="domain" description="RanBP2-type" evidence="10">
    <location>
        <begin position="17"/>
        <end position="46"/>
    </location>
</feature>
<dbReference type="PANTHER" id="PTHR13948">
    <property type="entry name" value="RNA-BINDING PROTEIN"/>
    <property type="match status" value="1"/>
</dbReference>
<dbReference type="SUPFAM" id="SSF54928">
    <property type="entry name" value="RNA-binding domain, RBD"/>
    <property type="match status" value="1"/>
</dbReference>
<evidence type="ECO:0000256" key="8">
    <source>
        <dbReference type="SAM" id="MobiDB-lite"/>
    </source>
</evidence>